<comment type="caution">
    <text evidence="1">The sequence shown here is derived from an EMBL/GenBank/DDBJ whole genome shotgun (WGS) entry which is preliminary data.</text>
</comment>
<gene>
    <name evidence="1" type="ORF">AN640_05445</name>
</gene>
<evidence type="ECO:0000313" key="1">
    <source>
        <dbReference type="EMBL" id="ONI44554.1"/>
    </source>
</evidence>
<protein>
    <submittedName>
        <fullName evidence="1">Uncharacterized protein</fullName>
    </submittedName>
</protein>
<sequence length="125" mass="14551">MSILNRKLDHINLNVPNLEEAIKFYTEVLGFEIVNRFKSDMEFVFITDGTITYELVENPLLDATTIEHIAYVSSDIQKDFDHFKKLGLVTTNLSYLSFMFENGVYYFFIKGAGNEKIEFCQKKEV</sequence>
<dbReference type="EMBL" id="LJHD01000104">
    <property type="protein sequence ID" value="ONI44554.1"/>
    <property type="molecule type" value="Genomic_DNA"/>
</dbReference>
<evidence type="ECO:0000313" key="2">
    <source>
        <dbReference type="Proteomes" id="UP000188637"/>
    </source>
</evidence>
<accession>A0ACC8XHY1</accession>
<dbReference type="Proteomes" id="UP000188637">
    <property type="component" value="Unassembled WGS sequence"/>
</dbReference>
<name>A0ACC8XHY1_9FIRM</name>
<reference evidence="1" key="1">
    <citation type="submission" date="2016-08" db="EMBL/GenBank/DDBJ databases">
        <authorList>
            <person name="Ngugi D.K."/>
            <person name="Miyake S."/>
            <person name="Stingl U."/>
        </authorList>
    </citation>
    <scope>NUCLEOTIDE SEQUENCE</scope>
    <source>
        <strain evidence="1">SCG-D08WGA-EpuloA1</strain>
    </source>
</reference>
<keyword evidence="2" id="KW-1185">Reference proteome</keyword>
<proteinExistence type="predicted"/>
<organism evidence="1 2">
    <name type="scientific">Candidatus Epulonipiscium fishelsonii</name>
    <dbReference type="NCBI Taxonomy" id="77094"/>
    <lineage>
        <taxon>Bacteria</taxon>
        <taxon>Bacillati</taxon>
        <taxon>Bacillota</taxon>
        <taxon>Clostridia</taxon>
        <taxon>Lachnospirales</taxon>
        <taxon>Lachnospiraceae</taxon>
        <taxon>Candidatus Epulonipiscium</taxon>
    </lineage>
</organism>